<dbReference type="HOGENOM" id="CLU_1653913_0_0_1"/>
<proteinExistence type="predicted"/>
<protein>
    <submittedName>
        <fullName evidence="1">Uncharacterized protein</fullName>
    </submittedName>
</protein>
<name>N6UJS8_DENPD</name>
<gene>
    <name evidence="1" type="ORF">YQE_02666</name>
</gene>
<evidence type="ECO:0000313" key="1">
    <source>
        <dbReference type="EMBL" id="ENN80921.1"/>
    </source>
</evidence>
<sequence>MPSKHSLVCSCHFKDKNRKNLPTIFTFNMTKTLTFPSPEKRKITEILKPEQSVVSDPITHSSSSALPDLDIELQQQDQVATSGHQLPQASTSRYSSGFSGASREAENYFLKEEIKSLTERLKNLTTRFSHEHIKGSDKQILMYTGIPTNELFMVIFDLMK</sequence>
<organism evidence="1">
    <name type="scientific">Dendroctonus ponderosae</name>
    <name type="common">Mountain pine beetle</name>
    <dbReference type="NCBI Taxonomy" id="77166"/>
    <lineage>
        <taxon>Eukaryota</taxon>
        <taxon>Metazoa</taxon>
        <taxon>Ecdysozoa</taxon>
        <taxon>Arthropoda</taxon>
        <taxon>Hexapoda</taxon>
        <taxon>Insecta</taxon>
        <taxon>Pterygota</taxon>
        <taxon>Neoptera</taxon>
        <taxon>Endopterygota</taxon>
        <taxon>Coleoptera</taxon>
        <taxon>Polyphaga</taxon>
        <taxon>Cucujiformia</taxon>
        <taxon>Curculionidae</taxon>
        <taxon>Scolytinae</taxon>
        <taxon>Dendroctonus</taxon>
    </lineage>
</organism>
<accession>N6UJS8</accession>
<dbReference type="AlphaFoldDB" id="N6UJS8"/>
<feature type="non-terminal residue" evidence="1">
    <location>
        <position position="1"/>
    </location>
</feature>
<dbReference type="EMBL" id="KB740299">
    <property type="protein sequence ID" value="ENN80921.1"/>
    <property type="molecule type" value="Genomic_DNA"/>
</dbReference>
<reference evidence="1" key="1">
    <citation type="journal article" date="2013" name="Genome Biol.">
        <title>Draft genome of the mountain pine beetle, Dendroctonus ponderosae Hopkins, a major forest pest.</title>
        <authorList>
            <person name="Keeling C.I."/>
            <person name="Yuen M.M."/>
            <person name="Liao N.Y."/>
            <person name="Docking T.R."/>
            <person name="Chan S.K."/>
            <person name="Taylor G.A."/>
            <person name="Palmquist D.L."/>
            <person name="Jackman S.D."/>
            <person name="Nguyen A."/>
            <person name="Li M."/>
            <person name="Henderson H."/>
            <person name="Janes J.K."/>
            <person name="Zhao Y."/>
            <person name="Pandoh P."/>
            <person name="Moore R."/>
            <person name="Sperling F.A."/>
            <person name="Huber D.P."/>
            <person name="Birol I."/>
            <person name="Jones S.J."/>
            <person name="Bohlmann J."/>
        </authorList>
    </citation>
    <scope>NUCLEOTIDE SEQUENCE</scope>
</reference>